<dbReference type="EMBL" id="JACYXC010000001">
    <property type="protein sequence ID" value="MBH5338510.1"/>
    <property type="molecule type" value="Genomic_DNA"/>
</dbReference>
<reference evidence="1 2" key="1">
    <citation type="submission" date="2020-09" db="EMBL/GenBank/DDBJ databases">
        <title>Biosynthesis of the nuclear factor of activated T cells inhibitor NFAT-133 and its congeners in Streptomyces pactum.</title>
        <authorList>
            <person name="Zhou W."/>
            <person name="Posri P."/>
            <person name="Abugrain M.E."/>
            <person name="Weisberg A.J."/>
            <person name="Chang J.H."/>
            <person name="Mahmud T."/>
        </authorList>
    </citation>
    <scope>NUCLEOTIDE SEQUENCE [LARGE SCALE GENOMIC DNA]</scope>
    <source>
        <strain evidence="1 2">ATCC 27456</strain>
    </source>
</reference>
<organism evidence="1 2">
    <name type="scientific">Streptomyces pactum</name>
    <dbReference type="NCBI Taxonomy" id="68249"/>
    <lineage>
        <taxon>Bacteria</taxon>
        <taxon>Bacillati</taxon>
        <taxon>Actinomycetota</taxon>
        <taxon>Actinomycetes</taxon>
        <taxon>Kitasatosporales</taxon>
        <taxon>Streptomycetaceae</taxon>
        <taxon>Streptomyces</taxon>
    </lineage>
</organism>
<dbReference type="RefSeq" id="WP_197991664.1">
    <property type="nucleotide sequence ID" value="NZ_JACYXC010000001.1"/>
</dbReference>
<keyword evidence="2" id="KW-1185">Reference proteome</keyword>
<accession>A0ABS0NTJ8</accession>
<sequence>MREVEPVPAIPGLYLPVPGGFPFEGECRTTANLFAKVMKLDPSEVSVREVEYLTTPVRWVTMGRVGSVMRDAAVAWEGRAVFVWDNGGFDG</sequence>
<evidence type="ECO:0000313" key="2">
    <source>
        <dbReference type="Proteomes" id="UP000807371"/>
    </source>
</evidence>
<comment type="caution">
    <text evidence="1">The sequence shown here is derived from an EMBL/GenBank/DDBJ whole genome shotgun (WGS) entry which is preliminary data.</text>
</comment>
<proteinExistence type="predicted"/>
<name>A0ABS0NTJ8_9ACTN</name>
<dbReference type="Proteomes" id="UP000807371">
    <property type="component" value="Unassembled WGS sequence"/>
</dbReference>
<gene>
    <name evidence="1" type="ORF">IHE55_28515</name>
</gene>
<evidence type="ECO:0000313" key="1">
    <source>
        <dbReference type="EMBL" id="MBH5338510.1"/>
    </source>
</evidence>
<protein>
    <submittedName>
        <fullName evidence="1">Uncharacterized protein</fullName>
    </submittedName>
</protein>